<evidence type="ECO:0000256" key="3">
    <source>
        <dbReference type="ARBA" id="ARBA00023150"/>
    </source>
</evidence>
<keyword evidence="7" id="KW-1185">Reference proteome</keyword>
<dbReference type="Pfam" id="PF03473">
    <property type="entry name" value="MOSC"/>
    <property type="match status" value="1"/>
</dbReference>
<dbReference type="InterPro" id="IPR005302">
    <property type="entry name" value="MoCF_Sase_C"/>
</dbReference>
<sequence>YLDHAGATVPSQTAIREFSETMCQSLFGNPHSQSRVSLATADRVQAVRTAVLAWLGTTERTYSVIFTANATAALKLAGECFPWQNDGSHFWYHDMAHTSLLGVRELALKAGAHTNDIPTNNPFHLFAYPAQCNYSGARFPLSWSTQIKQRASTKPCRRALQYLPKGPWWVLLDAASYLTTSTLNLNSDENSVDMVALSFYKVFGFPTGLGALIVHNRLAPYFQKSYFGGGTVTAAIASEPWQRYRSQLSDKFEDGTVNYGDIIALQHAMNRWQMLFSPAPRLAFHTAALSIYSLRRMAQELVHPTGQPLCTWYLDPALVQLATQPNLGDPAGLITLWLAHQGPILNFNLRRGDGNWIGYAEVAQLATLYRLAIRTGGACNPGAQEHWLQLTPGQIKSNLERGHVCWDDHDLVDNQPTGSVRISFGASSRFEDVDRWIRFLATQFLESSIDLTQSSQNLIAKPTINPATADIRLRGLAIFPIKSCHGMSIHPDKSWPVTEHGLMYDRAWSVIDARTHRAIGQKRYPRMCLVRPVVDTHTQTLKVSAPDHPDLRIGLSDHKSASEVADCRVCGDQTHSIRYLSERINDWFSSVMGFPCYLVRQLSPLQPDTNGYPSPTDIPDSLVGSTDPYSTPHRQPGRSFANESSYLLVSENSAAELGRWVRQRSDEALDIEPKFRANIVIGSESDLVPFAEDGWKAVMIGGQYYETVKPCKRCQMICIDQETGQISKEPFSTLSVHRNDQGKVNFGQHLRHV</sequence>
<dbReference type="GO" id="GO:0008265">
    <property type="term" value="F:molybdenum cofactor sulfurtransferase activity"/>
    <property type="evidence" value="ECO:0007669"/>
    <property type="project" value="InterPro"/>
</dbReference>
<dbReference type="InterPro" id="IPR015421">
    <property type="entry name" value="PyrdxlP-dep_Trfase_major"/>
</dbReference>
<gene>
    <name evidence="6" type="ORF">BJ085DRAFT_2985</name>
</gene>
<evidence type="ECO:0000313" key="6">
    <source>
        <dbReference type="EMBL" id="RKP35100.1"/>
    </source>
</evidence>
<dbReference type="PANTHER" id="PTHR14237:SF80">
    <property type="entry name" value="MOLYBDENUM COFACTOR SULFURASE"/>
    <property type="match status" value="1"/>
</dbReference>
<dbReference type="GO" id="GO:0006777">
    <property type="term" value="P:Mo-molybdopterin cofactor biosynthetic process"/>
    <property type="evidence" value="ECO:0007669"/>
    <property type="project" value="UniProtKB-KW"/>
</dbReference>
<evidence type="ECO:0000256" key="2">
    <source>
        <dbReference type="ARBA" id="ARBA00022898"/>
    </source>
</evidence>
<keyword evidence="1 6" id="KW-0808">Transferase</keyword>
<dbReference type="PANTHER" id="PTHR14237">
    <property type="entry name" value="MOLYBDOPTERIN COFACTOR SULFURASE MOSC"/>
    <property type="match status" value="1"/>
</dbReference>
<dbReference type="SUPFAM" id="SSF141673">
    <property type="entry name" value="MOSC N-terminal domain-like"/>
    <property type="match status" value="1"/>
</dbReference>
<proteinExistence type="inferred from homology"/>
<evidence type="ECO:0000256" key="1">
    <source>
        <dbReference type="ARBA" id="ARBA00022679"/>
    </source>
</evidence>
<organism evidence="6 7">
    <name type="scientific">Dimargaris cristalligena</name>
    <dbReference type="NCBI Taxonomy" id="215637"/>
    <lineage>
        <taxon>Eukaryota</taxon>
        <taxon>Fungi</taxon>
        <taxon>Fungi incertae sedis</taxon>
        <taxon>Zoopagomycota</taxon>
        <taxon>Kickxellomycotina</taxon>
        <taxon>Dimargaritomycetes</taxon>
        <taxon>Dimargaritales</taxon>
        <taxon>Dimargaritaceae</taxon>
        <taxon>Dimargaris</taxon>
    </lineage>
</organism>
<dbReference type="InterPro" id="IPR005303">
    <property type="entry name" value="MOCOS_middle"/>
</dbReference>
<evidence type="ECO:0000259" key="5">
    <source>
        <dbReference type="PROSITE" id="PS51340"/>
    </source>
</evidence>
<dbReference type="GO" id="GO:0030151">
    <property type="term" value="F:molybdenum ion binding"/>
    <property type="evidence" value="ECO:0007669"/>
    <property type="project" value="InterPro"/>
</dbReference>
<dbReference type="AlphaFoldDB" id="A0A4P9ZRM4"/>
<dbReference type="InterPro" id="IPR015422">
    <property type="entry name" value="PyrdxlP-dep_Trfase_small"/>
</dbReference>
<evidence type="ECO:0000256" key="4">
    <source>
        <dbReference type="SAM" id="MobiDB-lite"/>
    </source>
</evidence>
<accession>A0A4P9ZRM4</accession>
<dbReference type="GO" id="GO:0030170">
    <property type="term" value="F:pyridoxal phosphate binding"/>
    <property type="evidence" value="ECO:0007669"/>
    <property type="project" value="InterPro"/>
</dbReference>
<dbReference type="Proteomes" id="UP000268162">
    <property type="component" value="Unassembled WGS sequence"/>
</dbReference>
<dbReference type="Gene3D" id="3.90.1150.10">
    <property type="entry name" value="Aspartate Aminotransferase, domain 1"/>
    <property type="match status" value="1"/>
</dbReference>
<dbReference type="Gene3D" id="3.40.640.10">
    <property type="entry name" value="Type I PLP-dependent aspartate aminotransferase-like (Major domain)"/>
    <property type="match status" value="1"/>
</dbReference>
<evidence type="ECO:0000313" key="7">
    <source>
        <dbReference type="Proteomes" id="UP000268162"/>
    </source>
</evidence>
<reference evidence="7" key="1">
    <citation type="journal article" date="2018" name="Nat. Microbiol.">
        <title>Leveraging single-cell genomics to expand the fungal tree of life.</title>
        <authorList>
            <person name="Ahrendt S.R."/>
            <person name="Quandt C.A."/>
            <person name="Ciobanu D."/>
            <person name="Clum A."/>
            <person name="Salamov A."/>
            <person name="Andreopoulos B."/>
            <person name="Cheng J.F."/>
            <person name="Woyke T."/>
            <person name="Pelin A."/>
            <person name="Henrissat B."/>
            <person name="Reynolds N.K."/>
            <person name="Benny G.L."/>
            <person name="Smith M.E."/>
            <person name="James T.Y."/>
            <person name="Grigoriev I.V."/>
        </authorList>
    </citation>
    <scope>NUCLEOTIDE SEQUENCE [LARGE SCALE GENOMIC DNA]</scope>
    <source>
        <strain evidence="7">RSA 468</strain>
    </source>
</reference>
<dbReference type="InterPro" id="IPR015424">
    <property type="entry name" value="PyrdxlP-dep_Trfase"/>
</dbReference>
<feature type="region of interest" description="Disordered" evidence="4">
    <location>
        <begin position="608"/>
        <end position="638"/>
    </location>
</feature>
<dbReference type="PROSITE" id="PS51340">
    <property type="entry name" value="MOSC"/>
    <property type="match status" value="1"/>
</dbReference>
<dbReference type="HAMAP" id="MF_03050">
    <property type="entry name" value="MOCOS"/>
    <property type="match status" value="1"/>
</dbReference>
<feature type="compositionally biased region" description="Polar residues" evidence="4">
    <location>
        <begin position="623"/>
        <end position="633"/>
    </location>
</feature>
<dbReference type="STRING" id="215637.A0A4P9ZRM4"/>
<dbReference type="EMBL" id="ML002961">
    <property type="protein sequence ID" value="RKP35100.1"/>
    <property type="molecule type" value="Genomic_DNA"/>
</dbReference>
<feature type="non-terminal residue" evidence="6">
    <location>
        <position position="1"/>
    </location>
</feature>
<keyword evidence="3" id="KW-0501">Molybdenum cofactor biosynthesis</keyword>
<keyword evidence="2" id="KW-0663">Pyridoxal phosphate</keyword>
<dbReference type="InterPro" id="IPR028886">
    <property type="entry name" value="MoCo_sulfurase"/>
</dbReference>
<dbReference type="Pfam" id="PF00266">
    <property type="entry name" value="Aminotran_5"/>
    <property type="match status" value="1"/>
</dbReference>
<protein>
    <submittedName>
        <fullName evidence="6">Pyridoxal phosphate-dependent transferase</fullName>
    </submittedName>
</protein>
<feature type="non-terminal residue" evidence="6">
    <location>
        <position position="753"/>
    </location>
</feature>
<dbReference type="InterPro" id="IPR000192">
    <property type="entry name" value="Aminotrans_V_dom"/>
</dbReference>
<dbReference type="Pfam" id="PF03476">
    <property type="entry name" value="MOSC_N"/>
    <property type="match status" value="1"/>
</dbReference>
<name>A0A4P9ZRM4_9FUNG</name>
<dbReference type="SUPFAM" id="SSF53383">
    <property type="entry name" value="PLP-dependent transferases"/>
    <property type="match status" value="1"/>
</dbReference>
<feature type="domain" description="MOSC" evidence="5">
    <location>
        <begin position="612"/>
        <end position="753"/>
    </location>
</feature>